<sequence>MNWIVFFTTQKISYYVYKLNKGDRIVLKNRYNKDNKITIVLTGIIALAKIFCNKELLPLAILGKNDIIDNNIADKTFYQIIALQTTYIVILNEKNLYQHKIRKVYGNEIIKCYQQTTKKYEETISIVTQRNKTKRVLLFILIMFLRFGNINKHKIIIPFKLTNNYTAIMTGTGIETVNKITKKVYVHENTKISFIHIKNLKLI</sequence>
<dbReference type="AlphaFoldDB" id="A0A1Z1MFB2"/>
<dbReference type="Gene3D" id="2.60.120.10">
    <property type="entry name" value="Jelly Rolls"/>
    <property type="match status" value="1"/>
</dbReference>
<protein>
    <submittedName>
        <fullName evidence="1">Global nitrogen transcriptional regulator</fullName>
    </submittedName>
</protein>
<geneLocation type="chloroplast" evidence="1"/>
<proteinExistence type="predicted"/>
<keyword evidence="1" id="KW-0934">Plastid</keyword>
<accession>A0A1Z1MFB2</accession>
<dbReference type="RefSeq" id="YP_009395471.1">
    <property type="nucleotide sequence ID" value="NC_035277.1"/>
</dbReference>
<gene>
    <name evidence="1" type="primary">ntcA</name>
</gene>
<dbReference type="InterPro" id="IPR014710">
    <property type="entry name" value="RmlC-like_jellyroll"/>
</dbReference>
<evidence type="ECO:0000313" key="1">
    <source>
        <dbReference type="EMBL" id="ARW64451.1"/>
    </source>
</evidence>
<name>A0A1Z1MFB2_9FLOR</name>
<dbReference type="GeneID" id="33357499"/>
<keyword evidence="1" id="KW-0150">Chloroplast</keyword>
<reference evidence="1" key="1">
    <citation type="journal article" date="2017" name="J. Phycol.">
        <title>Analysis of chloroplast genomes and a supermatrix inform reclassification of the Rhodomelaceae (Rhodophyta).</title>
        <authorList>
            <person name="Diaz-Tapia P."/>
            <person name="Maggs C.A."/>
            <person name="West J.A."/>
            <person name="Verbruggen H."/>
        </authorList>
    </citation>
    <scope>NUCLEOTIDE SEQUENCE</scope>
    <source>
        <strain evidence="1">PD763</strain>
    </source>
</reference>
<organism evidence="1">
    <name type="scientific">Polysiphonia infestans</name>
    <dbReference type="NCBI Taxonomy" id="2006978"/>
    <lineage>
        <taxon>Eukaryota</taxon>
        <taxon>Rhodophyta</taxon>
        <taxon>Florideophyceae</taxon>
        <taxon>Rhodymeniophycidae</taxon>
        <taxon>Ceramiales</taxon>
        <taxon>Rhodomelaceae</taxon>
        <taxon>Polysiphonioideae</taxon>
        <taxon>Polysiphonia</taxon>
    </lineage>
</organism>
<dbReference type="EMBL" id="MF101432">
    <property type="protein sequence ID" value="ARW64451.1"/>
    <property type="molecule type" value="Genomic_DNA"/>
</dbReference>